<dbReference type="CDD" id="cd06261">
    <property type="entry name" value="TM_PBP2"/>
    <property type="match status" value="1"/>
</dbReference>
<comment type="similarity">
    <text evidence="2 10">Belongs to the binding-protein-dependent transport system permease family. CysTW subfamily.</text>
</comment>
<feature type="transmembrane region" description="Helical" evidence="9">
    <location>
        <begin position="307"/>
        <end position="335"/>
    </location>
</feature>
<dbReference type="PANTHER" id="PTHR30425">
    <property type="entry name" value="PHOSPHATE TRANSPORT SYSTEM PERMEASE PROTEIN PST"/>
    <property type="match status" value="1"/>
</dbReference>
<feature type="domain" description="ABC transmembrane type-1" evidence="11">
    <location>
        <begin position="94"/>
        <end position="330"/>
    </location>
</feature>
<evidence type="ECO:0000256" key="7">
    <source>
        <dbReference type="ARBA" id="ARBA00022989"/>
    </source>
</evidence>
<evidence type="ECO:0000256" key="4">
    <source>
        <dbReference type="ARBA" id="ARBA00022475"/>
    </source>
</evidence>
<evidence type="ECO:0000256" key="5">
    <source>
        <dbReference type="ARBA" id="ARBA00022592"/>
    </source>
</evidence>
<evidence type="ECO:0000256" key="6">
    <source>
        <dbReference type="ARBA" id="ARBA00022692"/>
    </source>
</evidence>
<dbReference type="InterPro" id="IPR035906">
    <property type="entry name" value="MetI-like_sf"/>
</dbReference>
<dbReference type="NCBIfam" id="TIGR02138">
    <property type="entry name" value="phosphate_pstC"/>
    <property type="match status" value="1"/>
</dbReference>
<dbReference type="Proteomes" id="UP001165368">
    <property type="component" value="Unassembled WGS sequence"/>
</dbReference>
<dbReference type="InterPro" id="IPR000515">
    <property type="entry name" value="MetI-like"/>
</dbReference>
<organism evidence="12 13">
    <name type="scientific">Arthrobacter hankyongi</name>
    <dbReference type="NCBI Taxonomy" id="2904801"/>
    <lineage>
        <taxon>Bacteria</taxon>
        <taxon>Bacillati</taxon>
        <taxon>Actinomycetota</taxon>
        <taxon>Actinomycetes</taxon>
        <taxon>Micrococcales</taxon>
        <taxon>Micrococcaceae</taxon>
        <taxon>Arthrobacter</taxon>
    </lineage>
</organism>
<comment type="function">
    <text evidence="10">Part of the binding-protein-dependent transport system for phosphate; probably responsible for the translocation of the substrate across the membrane.</text>
</comment>
<keyword evidence="8 9" id="KW-0472">Membrane</keyword>
<dbReference type="InterPro" id="IPR011864">
    <property type="entry name" value="Phosphate_PstC"/>
</dbReference>
<feature type="transmembrane region" description="Helical" evidence="9">
    <location>
        <begin position="88"/>
        <end position="113"/>
    </location>
</feature>
<keyword evidence="13" id="KW-1185">Reference proteome</keyword>
<dbReference type="SUPFAM" id="SSF161098">
    <property type="entry name" value="MetI-like"/>
    <property type="match status" value="1"/>
</dbReference>
<dbReference type="RefSeq" id="WP_237817460.1">
    <property type="nucleotide sequence ID" value="NZ_JAKLTQ010000001.1"/>
</dbReference>
<evidence type="ECO:0000256" key="3">
    <source>
        <dbReference type="ARBA" id="ARBA00022448"/>
    </source>
</evidence>
<evidence type="ECO:0000313" key="13">
    <source>
        <dbReference type="Proteomes" id="UP001165368"/>
    </source>
</evidence>
<keyword evidence="5 10" id="KW-0592">Phosphate transport</keyword>
<feature type="transmembrane region" description="Helical" evidence="9">
    <location>
        <begin position="134"/>
        <end position="154"/>
    </location>
</feature>
<evidence type="ECO:0000256" key="2">
    <source>
        <dbReference type="ARBA" id="ARBA00007069"/>
    </source>
</evidence>
<comment type="caution">
    <text evidence="12">The sequence shown here is derived from an EMBL/GenBank/DDBJ whole genome shotgun (WGS) entry which is preliminary data.</text>
</comment>
<reference evidence="12" key="1">
    <citation type="submission" date="2022-01" db="EMBL/GenBank/DDBJ databases">
        <authorList>
            <person name="Jo J.-H."/>
            <person name="Im W.-T."/>
        </authorList>
    </citation>
    <scope>NUCLEOTIDE SEQUENCE</scope>
    <source>
        <strain evidence="12">I2-34</strain>
    </source>
</reference>
<dbReference type="Pfam" id="PF00528">
    <property type="entry name" value="BPD_transp_1"/>
    <property type="match status" value="1"/>
</dbReference>
<accession>A0ABS9L1D9</accession>
<keyword evidence="4 10" id="KW-1003">Cell membrane</keyword>
<evidence type="ECO:0000259" key="11">
    <source>
        <dbReference type="PROSITE" id="PS50928"/>
    </source>
</evidence>
<gene>
    <name evidence="12" type="primary">pstC</name>
    <name evidence="12" type="ORF">LVY72_00325</name>
</gene>
<feature type="transmembrane region" description="Helical" evidence="9">
    <location>
        <begin position="190"/>
        <end position="210"/>
    </location>
</feature>
<sequence>MSTITPETLIPERPEAEADLAKPRTLRNSYTGRDHAFRAITFTGGIIVLVVMLLVGAFLASNGVQAINEVGLWKFLTTANWAPESNDFGIAAVLLGTVQIAAVALLVAMPLALGTSLFITEVAGGWLKKVLTSMVDLLAAVPSVVFGLWGAYMLQPNIVDFSKWISVWFGWIPLFQVDGVDPASPLRDTVPFTASTFIAGLVVAMMIVPIQTSIMTESFRRAPVGEREGAFALGATRWGMIRTVVLPFGKGGIIGGTMLGLGRALGETIAIYLIISPVFEIKFHILEKGANSIAAMIALKYSESNEFAMSALMAAGFSLFLMTMVVNFTASAIIAKSRSGADSEG</sequence>
<name>A0ABS9L1D9_9MICC</name>
<dbReference type="EMBL" id="JAKLTQ010000001">
    <property type="protein sequence ID" value="MCG2620354.1"/>
    <property type="molecule type" value="Genomic_DNA"/>
</dbReference>
<evidence type="ECO:0000256" key="8">
    <source>
        <dbReference type="ARBA" id="ARBA00023136"/>
    </source>
</evidence>
<keyword evidence="6 9" id="KW-0812">Transmembrane</keyword>
<keyword evidence="3 9" id="KW-0813">Transport</keyword>
<dbReference type="Gene3D" id="1.10.3720.10">
    <property type="entry name" value="MetI-like"/>
    <property type="match status" value="1"/>
</dbReference>
<evidence type="ECO:0000313" key="12">
    <source>
        <dbReference type="EMBL" id="MCG2620354.1"/>
    </source>
</evidence>
<evidence type="ECO:0000256" key="10">
    <source>
        <dbReference type="RuleBase" id="RU363054"/>
    </source>
</evidence>
<keyword evidence="7 9" id="KW-1133">Transmembrane helix</keyword>
<dbReference type="PROSITE" id="PS50928">
    <property type="entry name" value="ABC_TM1"/>
    <property type="match status" value="1"/>
</dbReference>
<dbReference type="InterPro" id="IPR051124">
    <property type="entry name" value="Phosphate_Transport_Permease"/>
</dbReference>
<dbReference type="PANTHER" id="PTHR30425:SF1">
    <property type="entry name" value="PHOSPHATE TRANSPORT SYSTEM PERMEASE PROTEIN PSTC"/>
    <property type="match status" value="1"/>
</dbReference>
<evidence type="ECO:0000256" key="9">
    <source>
        <dbReference type="RuleBase" id="RU363032"/>
    </source>
</evidence>
<protein>
    <recommendedName>
        <fullName evidence="10">Phosphate transport system permease protein</fullName>
    </recommendedName>
</protein>
<proteinExistence type="inferred from homology"/>
<feature type="transmembrane region" description="Helical" evidence="9">
    <location>
        <begin position="269"/>
        <end position="286"/>
    </location>
</feature>
<feature type="transmembrane region" description="Helical" evidence="9">
    <location>
        <begin position="36"/>
        <end position="60"/>
    </location>
</feature>
<comment type="subcellular location">
    <subcellularLocation>
        <location evidence="1 9">Cell membrane</location>
        <topology evidence="1 9">Multi-pass membrane protein</topology>
    </subcellularLocation>
</comment>
<evidence type="ECO:0000256" key="1">
    <source>
        <dbReference type="ARBA" id="ARBA00004651"/>
    </source>
</evidence>